<dbReference type="InterPro" id="IPR002889">
    <property type="entry name" value="WSC_carb-bd"/>
</dbReference>
<feature type="signal peptide" evidence="8">
    <location>
        <begin position="1"/>
        <end position="29"/>
    </location>
</feature>
<dbReference type="Pfam" id="PF01822">
    <property type="entry name" value="WSC"/>
    <property type="match status" value="2"/>
</dbReference>
<keyword evidence="2" id="KW-0812">Transmembrane</keyword>
<keyword evidence="10" id="KW-0808">Transferase</keyword>
<evidence type="ECO:0000256" key="4">
    <source>
        <dbReference type="ARBA" id="ARBA00022989"/>
    </source>
</evidence>
<comment type="subcellular location">
    <subcellularLocation>
        <location evidence="1">Membrane</location>
        <topology evidence="1">Single-pass membrane protein</topology>
    </subcellularLocation>
</comment>
<feature type="region of interest" description="Disordered" evidence="7">
    <location>
        <begin position="75"/>
        <end position="106"/>
    </location>
</feature>
<dbReference type="AlphaFoldDB" id="A0A0F7SPJ7"/>
<evidence type="ECO:0000256" key="1">
    <source>
        <dbReference type="ARBA" id="ARBA00004167"/>
    </source>
</evidence>
<dbReference type="InterPro" id="IPR051836">
    <property type="entry name" value="Kremen_rcpt"/>
</dbReference>
<keyword evidence="10" id="KW-0328">Glycosyltransferase</keyword>
<organism evidence="10">
    <name type="scientific">Phaffia rhodozyma</name>
    <name type="common">Yeast</name>
    <name type="synonym">Xanthophyllomyces dendrorhous</name>
    <dbReference type="NCBI Taxonomy" id="264483"/>
    <lineage>
        <taxon>Eukaryota</taxon>
        <taxon>Fungi</taxon>
        <taxon>Dikarya</taxon>
        <taxon>Basidiomycota</taxon>
        <taxon>Agaricomycotina</taxon>
        <taxon>Tremellomycetes</taxon>
        <taxon>Cystofilobasidiales</taxon>
        <taxon>Mrakiaceae</taxon>
        <taxon>Phaffia</taxon>
    </lineage>
</organism>
<evidence type="ECO:0000256" key="8">
    <source>
        <dbReference type="SAM" id="SignalP"/>
    </source>
</evidence>
<feature type="chain" id="PRO_5002522430" evidence="8">
    <location>
        <begin position="30"/>
        <end position="287"/>
    </location>
</feature>
<keyword evidence="4" id="KW-1133">Transmembrane helix</keyword>
<evidence type="ECO:0000313" key="10">
    <source>
        <dbReference type="EMBL" id="CED84112.1"/>
    </source>
</evidence>
<dbReference type="PANTHER" id="PTHR24269">
    <property type="entry name" value="KREMEN PROTEIN"/>
    <property type="match status" value="1"/>
</dbReference>
<evidence type="ECO:0000256" key="5">
    <source>
        <dbReference type="ARBA" id="ARBA00023136"/>
    </source>
</evidence>
<proteinExistence type="predicted"/>
<dbReference type="GO" id="GO:0016757">
    <property type="term" value="F:glycosyltransferase activity"/>
    <property type="evidence" value="ECO:0007669"/>
    <property type="project" value="UniProtKB-KW"/>
</dbReference>
<dbReference type="PROSITE" id="PS51212">
    <property type="entry name" value="WSC"/>
    <property type="match status" value="1"/>
</dbReference>
<accession>A0A0F7SPJ7</accession>
<dbReference type="SMART" id="SM00321">
    <property type="entry name" value="WSC"/>
    <property type="match status" value="1"/>
</dbReference>
<protein>
    <submittedName>
        <fullName evidence="10">Beta-1,6-N-acetylglucosaminyltransferase, contains WSC domain</fullName>
    </submittedName>
</protein>
<reference evidence="10" key="1">
    <citation type="submission" date="2014-08" db="EMBL/GenBank/DDBJ databases">
        <authorList>
            <person name="Sharma Rahul"/>
            <person name="Thines Marco"/>
        </authorList>
    </citation>
    <scope>NUCLEOTIDE SEQUENCE</scope>
</reference>
<evidence type="ECO:0000256" key="2">
    <source>
        <dbReference type="ARBA" id="ARBA00022692"/>
    </source>
</evidence>
<dbReference type="PANTHER" id="PTHR24269:SF16">
    <property type="entry name" value="PROTEIN SLG1"/>
    <property type="match status" value="1"/>
</dbReference>
<evidence type="ECO:0000256" key="7">
    <source>
        <dbReference type="SAM" id="MobiDB-lite"/>
    </source>
</evidence>
<feature type="domain" description="WSC" evidence="9">
    <location>
        <begin position="115"/>
        <end position="222"/>
    </location>
</feature>
<dbReference type="GO" id="GO:0005886">
    <property type="term" value="C:plasma membrane"/>
    <property type="evidence" value="ECO:0007669"/>
    <property type="project" value="TreeGrafter"/>
</dbReference>
<feature type="compositionally biased region" description="Low complexity" evidence="7">
    <location>
        <begin position="75"/>
        <end position="101"/>
    </location>
</feature>
<evidence type="ECO:0000256" key="3">
    <source>
        <dbReference type="ARBA" id="ARBA00022729"/>
    </source>
</evidence>
<keyword evidence="6" id="KW-0325">Glycoprotein</keyword>
<evidence type="ECO:0000259" key="9">
    <source>
        <dbReference type="PROSITE" id="PS51212"/>
    </source>
</evidence>
<keyword evidence="5" id="KW-0472">Membrane</keyword>
<keyword evidence="3 8" id="KW-0732">Signal</keyword>
<evidence type="ECO:0000256" key="6">
    <source>
        <dbReference type="ARBA" id="ARBA00023180"/>
    </source>
</evidence>
<dbReference type="EMBL" id="LN483157">
    <property type="protein sequence ID" value="CED84112.1"/>
    <property type="molecule type" value="Genomic_DNA"/>
</dbReference>
<sequence length="287" mass="30601">MPAFKLSTQSVIHCATLLAFAWSIPPAQAGQNIHRSTIRSRQLAGRQEATYNVTTTYNNNTATTGINYNGTTTSNPVSSSTAISSPAANTTTSSGTSANETVPVTSSVDHTLPTGWNSVGCIAEATVTLRALAAAVYKADNMTLEACASFCEHLYHFFLRIPQSQELPYAGLEYNTECYCDFDFRNGATGAIVDNSNCDYSCGGDPTEICGGASHLSLLQNESLMVSKNDTISNGWKIGPCVHELENSRTLGATSYTSEDEMSQESCVAFCEEAGYQYAAAEYGSGQ</sequence>
<name>A0A0F7SPJ7_PHARH</name>